<reference evidence="6 7" key="1">
    <citation type="journal article" date="2021" name="J. Biosci. Bioeng.">
        <title>Identification and characterization of a chc gene cluster responsible for the aromatization pathway of cyclohexanecarboxylate degradation in Sinomonas cyclohexanicum ATCC 51369.</title>
        <authorList>
            <person name="Yamamoto T."/>
            <person name="Hasegawa Y."/>
            <person name="Lau P.C.K."/>
            <person name="Iwaki H."/>
        </authorList>
    </citation>
    <scope>NUCLEOTIDE SEQUENCE [LARGE SCALE GENOMIC DNA]</scope>
    <source>
        <strain evidence="6 7">ATCC 51369</strain>
    </source>
</reference>
<feature type="region of interest" description="Disordered" evidence="4">
    <location>
        <begin position="124"/>
        <end position="150"/>
    </location>
</feature>
<dbReference type="Proteomes" id="UP001319861">
    <property type="component" value="Chromosome"/>
</dbReference>
<feature type="compositionally biased region" description="Basic and acidic residues" evidence="4">
    <location>
        <begin position="124"/>
        <end position="136"/>
    </location>
</feature>
<accession>A0ABN6FCI9</accession>
<dbReference type="SMART" id="SM00347">
    <property type="entry name" value="HTH_MARR"/>
    <property type="match status" value="1"/>
</dbReference>
<dbReference type="PROSITE" id="PS01117">
    <property type="entry name" value="HTH_MARR_1"/>
    <property type="match status" value="1"/>
</dbReference>
<keyword evidence="7" id="KW-1185">Reference proteome</keyword>
<evidence type="ECO:0000313" key="7">
    <source>
        <dbReference type="Proteomes" id="UP001319861"/>
    </source>
</evidence>
<sequence length="195" mass="21746">MQRKPHPEEEPAAPVGAADLAWPHEGVSLDPEPRSGEGREQLRSTPGFELLFLLQKFANEADRYAETVRRQHGLARNDIHALNAVVEAERAGVTTTPGALRERLVLSSAAMTSVIDRLEASGHLERQHSREDRRQVELSSTPSARETGREMFDPMIRHMLPVLAEYTPEQIELVTGLMQRLTTAIADARTEVQRG</sequence>
<dbReference type="PANTHER" id="PTHR33164:SF106">
    <property type="entry name" value="TRANSCRIPTIONAL REGULATORY PROTEIN"/>
    <property type="match status" value="1"/>
</dbReference>
<proteinExistence type="predicted"/>
<organism evidence="6 7">
    <name type="scientific">Sinomonas cyclohexanicum</name>
    <name type="common">Corynebacterium cyclohexanicum</name>
    <dbReference type="NCBI Taxonomy" id="322009"/>
    <lineage>
        <taxon>Bacteria</taxon>
        <taxon>Bacillati</taxon>
        <taxon>Actinomycetota</taxon>
        <taxon>Actinomycetes</taxon>
        <taxon>Micrococcales</taxon>
        <taxon>Micrococcaceae</taxon>
        <taxon>Sinomonas</taxon>
    </lineage>
</organism>
<dbReference type="PRINTS" id="PR00598">
    <property type="entry name" value="HTHMARR"/>
</dbReference>
<evidence type="ECO:0000313" key="6">
    <source>
        <dbReference type="EMBL" id="BCT74304.1"/>
    </source>
</evidence>
<protein>
    <submittedName>
        <fullName evidence="6">MarR family transcriptional regulator</fullName>
    </submittedName>
</protein>
<dbReference type="InterPro" id="IPR036388">
    <property type="entry name" value="WH-like_DNA-bd_sf"/>
</dbReference>
<dbReference type="Pfam" id="PF12802">
    <property type="entry name" value="MarR_2"/>
    <property type="match status" value="1"/>
</dbReference>
<keyword evidence="1" id="KW-0805">Transcription regulation</keyword>
<evidence type="ECO:0000256" key="2">
    <source>
        <dbReference type="ARBA" id="ARBA00023125"/>
    </source>
</evidence>
<keyword evidence="3" id="KW-0804">Transcription</keyword>
<keyword evidence="2" id="KW-0238">DNA-binding</keyword>
<dbReference type="PROSITE" id="PS50995">
    <property type="entry name" value="HTH_MARR_2"/>
    <property type="match status" value="1"/>
</dbReference>
<dbReference type="InterPro" id="IPR000835">
    <property type="entry name" value="HTH_MarR-typ"/>
</dbReference>
<dbReference type="InterPro" id="IPR023187">
    <property type="entry name" value="Tscrpt_reg_MarR-type_CS"/>
</dbReference>
<dbReference type="SUPFAM" id="SSF46785">
    <property type="entry name" value="Winged helix' DNA-binding domain"/>
    <property type="match status" value="1"/>
</dbReference>
<gene>
    <name evidence="6" type="ORF">SCMU_01460</name>
</gene>
<dbReference type="PANTHER" id="PTHR33164">
    <property type="entry name" value="TRANSCRIPTIONAL REGULATOR, MARR FAMILY"/>
    <property type="match status" value="1"/>
</dbReference>
<feature type="compositionally biased region" description="Basic and acidic residues" evidence="4">
    <location>
        <begin position="31"/>
        <end position="41"/>
    </location>
</feature>
<evidence type="ECO:0000256" key="3">
    <source>
        <dbReference type="ARBA" id="ARBA00023163"/>
    </source>
</evidence>
<dbReference type="InterPro" id="IPR036390">
    <property type="entry name" value="WH_DNA-bd_sf"/>
</dbReference>
<feature type="region of interest" description="Disordered" evidence="4">
    <location>
        <begin position="1"/>
        <end position="41"/>
    </location>
</feature>
<dbReference type="Gene3D" id="1.10.10.10">
    <property type="entry name" value="Winged helix-like DNA-binding domain superfamily/Winged helix DNA-binding domain"/>
    <property type="match status" value="1"/>
</dbReference>
<dbReference type="RefSeq" id="WP_229231057.1">
    <property type="nucleotide sequence ID" value="NZ_AP024525.1"/>
</dbReference>
<dbReference type="EMBL" id="AP024525">
    <property type="protein sequence ID" value="BCT74304.1"/>
    <property type="molecule type" value="Genomic_DNA"/>
</dbReference>
<evidence type="ECO:0000259" key="5">
    <source>
        <dbReference type="PROSITE" id="PS50995"/>
    </source>
</evidence>
<feature type="domain" description="HTH marR-type" evidence="5">
    <location>
        <begin position="47"/>
        <end position="183"/>
    </location>
</feature>
<evidence type="ECO:0000256" key="4">
    <source>
        <dbReference type="SAM" id="MobiDB-lite"/>
    </source>
</evidence>
<dbReference type="InterPro" id="IPR039422">
    <property type="entry name" value="MarR/SlyA-like"/>
</dbReference>
<evidence type="ECO:0000256" key="1">
    <source>
        <dbReference type="ARBA" id="ARBA00023015"/>
    </source>
</evidence>
<name>A0ABN6FCI9_SINCY</name>